<proteinExistence type="predicted"/>
<organism evidence="1 2">
    <name type="scientific">Prevotella melaninogenica</name>
    <dbReference type="NCBI Taxonomy" id="28132"/>
    <lineage>
        <taxon>Bacteria</taxon>
        <taxon>Pseudomonadati</taxon>
        <taxon>Bacteroidota</taxon>
        <taxon>Bacteroidia</taxon>
        <taxon>Bacteroidales</taxon>
        <taxon>Prevotellaceae</taxon>
        <taxon>Prevotella</taxon>
    </lineage>
</organism>
<evidence type="ECO:0000313" key="1">
    <source>
        <dbReference type="EMBL" id="BBA28826.1"/>
    </source>
</evidence>
<sequence length="47" mass="5595">MNNKIIQQKTFMILKEAETLDYIPLKVTSSMGLMHTPVFFIFRFLEE</sequence>
<name>A0A250KGW6_9BACT</name>
<dbReference type="AlphaFoldDB" id="A0A250KGW6"/>
<protein>
    <submittedName>
        <fullName evidence="1">Uncharacterized protein</fullName>
    </submittedName>
</protein>
<accession>A0A250KGW6</accession>
<reference evidence="1 2" key="1">
    <citation type="submission" date="2017-05" db="EMBL/GenBank/DDBJ databases">
        <title>whole genome sequence of Prevotella melaninogenica GAI 07411.</title>
        <authorList>
            <person name="Kondo Y."/>
            <person name="Hoshino T."/>
        </authorList>
    </citation>
    <scope>NUCLEOTIDE SEQUENCE [LARGE SCALE GENOMIC DNA]</scope>
    <source>
        <strain evidence="1 2">GAI 07411</strain>
    </source>
</reference>
<dbReference type="EMBL" id="AP018049">
    <property type="protein sequence ID" value="BBA28826.1"/>
    <property type="molecule type" value="Genomic_DNA"/>
</dbReference>
<gene>
    <name evidence="1" type="ORF">PMEL1_00734</name>
</gene>
<evidence type="ECO:0000313" key="2">
    <source>
        <dbReference type="Proteomes" id="UP000267517"/>
    </source>
</evidence>
<dbReference type="Proteomes" id="UP000267517">
    <property type="component" value="Chromosome I"/>
</dbReference>